<dbReference type="EMBL" id="GBRH01194287">
    <property type="protein sequence ID" value="JAE03609.1"/>
    <property type="molecule type" value="Transcribed_RNA"/>
</dbReference>
<evidence type="ECO:0000256" key="1">
    <source>
        <dbReference type="SAM" id="MobiDB-lite"/>
    </source>
</evidence>
<evidence type="ECO:0000313" key="2">
    <source>
        <dbReference type="EMBL" id="JAE03609.1"/>
    </source>
</evidence>
<proteinExistence type="predicted"/>
<protein>
    <submittedName>
        <fullName evidence="2">Uncharacterized protein</fullName>
    </submittedName>
</protein>
<reference evidence="2" key="1">
    <citation type="submission" date="2014-09" db="EMBL/GenBank/DDBJ databases">
        <authorList>
            <person name="Magalhaes I.L.F."/>
            <person name="Oliveira U."/>
            <person name="Santos F.R."/>
            <person name="Vidigal T.H.D.A."/>
            <person name="Brescovit A.D."/>
            <person name="Santos A.J."/>
        </authorList>
    </citation>
    <scope>NUCLEOTIDE SEQUENCE</scope>
    <source>
        <tissue evidence="2">Shoot tissue taken approximately 20 cm above the soil surface</tissue>
    </source>
</reference>
<feature type="compositionally biased region" description="Basic residues" evidence="1">
    <location>
        <begin position="75"/>
        <end position="92"/>
    </location>
</feature>
<reference evidence="2" key="2">
    <citation type="journal article" date="2015" name="Data Brief">
        <title>Shoot transcriptome of the giant reed, Arundo donax.</title>
        <authorList>
            <person name="Barrero R.A."/>
            <person name="Guerrero F.D."/>
            <person name="Moolhuijzen P."/>
            <person name="Goolsby J.A."/>
            <person name="Tidwell J."/>
            <person name="Bellgard S.E."/>
            <person name="Bellgard M.I."/>
        </authorList>
    </citation>
    <scope>NUCLEOTIDE SEQUENCE</scope>
    <source>
        <tissue evidence="2">Shoot tissue taken approximately 20 cm above the soil surface</tissue>
    </source>
</reference>
<accession>A0A0A9EXE4</accession>
<dbReference type="AlphaFoldDB" id="A0A0A9EXE4"/>
<organism evidence="2">
    <name type="scientific">Arundo donax</name>
    <name type="common">Giant reed</name>
    <name type="synonym">Donax arundinaceus</name>
    <dbReference type="NCBI Taxonomy" id="35708"/>
    <lineage>
        <taxon>Eukaryota</taxon>
        <taxon>Viridiplantae</taxon>
        <taxon>Streptophyta</taxon>
        <taxon>Embryophyta</taxon>
        <taxon>Tracheophyta</taxon>
        <taxon>Spermatophyta</taxon>
        <taxon>Magnoliopsida</taxon>
        <taxon>Liliopsida</taxon>
        <taxon>Poales</taxon>
        <taxon>Poaceae</taxon>
        <taxon>PACMAD clade</taxon>
        <taxon>Arundinoideae</taxon>
        <taxon>Arundineae</taxon>
        <taxon>Arundo</taxon>
    </lineage>
</organism>
<sequence length="119" mass="13812">MFSCSRTTVESLEILVALKLRFIDKRRILIIARTELFANRLLLLGDVLPEPAGLLLQRLHPRRAITEDWIGGNQQRRKQRKNPRTKKKKQGHHSLTTARPRANAKQLESGSGRWRRLTL</sequence>
<name>A0A0A9EXE4_ARUDO</name>
<feature type="region of interest" description="Disordered" evidence="1">
    <location>
        <begin position="67"/>
        <end position="119"/>
    </location>
</feature>